<accession>A0A8S1LUA8</accession>
<dbReference type="GO" id="GO:0005929">
    <property type="term" value="C:cilium"/>
    <property type="evidence" value="ECO:0007669"/>
    <property type="project" value="UniProtKB-SubCell"/>
</dbReference>
<dbReference type="PANTHER" id="PTHR21490:SF0">
    <property type="entry name" value="ENKURIN"/>
    <property type="match status" value="1"/>
</dbReference>
<evidence type="ECO:0000256" key="3">
    <source>
        <dbReference type="ARBA" id="ARBA00022490"/>
    </source>
</evidence>
<evidence type="ECO:0000256" key="5">
    <source>
        <dbReference type="ARBA" id="ARBA00023273"/>
    </source>
</evidence>
<dbReference type="GO" id="GO:0005516">
    <property type="term" value="F:calmodulin binding"/>
    <property type="evidence" value="ECO:0007669"/>
    <property type="project" value="TreeGrafter"/>
</dbReference>
<dbReference type="Pfam" id="PF13864">
    <property type="entry name" value="Enkurin"/>
    <property type="match status" value="1"/>
</dbReference>
<evidence type="ECO:0000256" key="1">
    <source>
        <dbReference type="ARBA" id="ARBA00004138"/>
    </source>
</evidence>
<organism evidence="8 9">
    <name type="scientific">Paramecium primaurelia</name>
    <dbReference type="NCBI Taxonomy" id="5886"/>
    <lineage>
        <taxon>Eukaryota</taxon>
        <taxon>Sar</taxon>
        <taxon>Alveolata</taxon>
        <taxon>Ciliophora</taxon>
        <taxon>Intramacronucleata</taxon>
        <taxon>Oligohymenophorea</taxon>
        <taxon>Peniculida</taxon>
        <taxon>Parameciidae</taxon>
        <taxon>Paramecium</taxon>
    </lineage>
</organism>
<dbReference type="Proteomes" id="UP000688137">
    <property type="component" value="Unassembled WGS sequence"/>
</dbReference>
<proteinExistence type="predicted"/>
<feature type="coiled-coil region" evidence="6">
    <location>
        <begin position="171"/>
        <end position="260"/>
    </location>
</feature>
<keyword evidence="9" id="KW-1185">Reference proteome</keyword>
<dbReference type="OMA" id="LTQSHRN"/>
<evidence type="ECO:0000256" key="6">
    <source>
        <dbReference type="SAM" id="Coils"/>
    </source>
</evidence>
<evidence type="ECO:0000313" key="8">
    <source>
        <dbReference type="EMBL" id="CAD8070809.1"/>
    </source>
</evidence>
<comment type="subcellular location">
    <subcellularLocation>
        <location evidence="1">Cell projection</location>
        <location evidence="1">Cilium</location>
    </subcellularLocation>
    <subcellularLocation>
        <location evidence="2">Cytoplasm</location>
        <location evidence="2">Cytoskeleton</location>
    </subcellularLocation>
</comment>
<keyword evidence="3" id="KW-0963">Cytoplasm</keyword>
<dbReference type="PANTHER" id="PTHR21490">
    <property type="entry name" value="ENKURIN-RELATED"/>
    <property type="match status" value="1"/>
</dbReference>
<evidence type="ECO:0000259" key="7">
    <source>
        <dbReference type="PROSITE" id="PS51665"/>
    </source>
</evidence>
<dbReference type="GO" id="GO:0005856">
    <property type="term" value="C:cytoskeleton"/>
    <property type="evidence" value="ECO:0007669"/>
    <property type="project" value="UniProtKB-SubCell"/>
</dbReference>
<dbReference type="EMBL" id="CAJJDM010000046">
    <property type="protein sequence ID" value="CAD8070809.1"/>
    <property type="molecule type" value="Genomic_DNA"/>
</dbReference>
<sequence>MEESIYNIIIEDPLPSKRQKKYKSQFPGTIQPSYSTFANHSNVIQIKNISGDYQLLSQRYASESGTIGKPKTQHLSPIKPRIMGTNNLEEWIEKGSLSRSREIPHSHRNKLKPLVPRSIEKPTMGLQSNRNFIATNKIDVILKSPKQQQQELNWLTKKDYGQIPLYLSQIKDQIQQSYLEEQENVKRQLEEQNDKLQLLQEEELQQIREGLKQRYDEVNKQYQQYTHLKKFDTVGLKRRKEQYEKELIQLEKDMDKLKKQYVFIKK</sequence>
<dbReference type="PROSITE" id="PS51665">
    <property type="entry name" value="ENKURIN"/>
    <property type="match status" value="1"/>
</dbReference>
<evidence type="ECO:0000256" key="4">
    <source>
        <dbReference type="ARBA" id="ARBA00023212"/>
    </source>
</evidence>
<keyword evidence="4" id="KW-0206">Cytoskeleton</keyword>
<comment type="caution">
    <text evidence="8">The sequence shown here is derived from an EMBL/GenBank/DDBJ whole genome shotgun (WGS) entry which is preliminary data.</text>
</comment>
<reference evidence="8" key="1">
    <citation type="submission" date="2021-01" db="EMBL/GenBank/DDBJ databases">
        <authorList>
            <consortium name="Genoscope - CEA"/>
            <person name="William W."/>
        </authorList>
    </citation>
    <scope>NUCLEOTIDE SEQUENCE</scope>
</reference>
<protein>
    <recommendedName>
        <fullName evidence="7">Enkurin domain-containing protein</fullName>
    </recommendedName>
</protein>
<dbReference type="AlphaFoldDB" id="A0A8S1LUA8"/>
<gene>
    <name evidence="8" type="ORF">PPRIM_AZ9-3.1.T0460149</name>
</gene>
<evidence type="ECO:0000313" key="9">
    <source>
        <dbReference type="Proteomes" id="UP000688137"/>
    </source>
</evidence>
<dbReference type="InterPro" id="IPR052102">
    <property type="entry name" value="Enkurin_domain-protein"/>
</dbReference>
<keyword evidence="5" id="KW-0966">Cell projection</keyword>
<dbReference type="InterPro" id="IPR027012">
    <property type="entry name" value="Enkurin_dom"/>
</dbReference>
<evidence type="ECO:0000256" key="2">
    <source>
        <dbReference type="ARBA" id="ARBA00004245"/>
    </source>
</evidence>
<name>A0A8S1LUA8_PARPR</name>
<feature type="domain" description="Enkurin" evidence="7">
    <location>
        <begin position="171"/>
        <end position="265"/>
    </location>
</feature>
<keyword evidence="6" id="KW-0175">Coiled coil</keyword>